<evidence type="ECO:0000313" key="3">
    <source>
        <dbReference type="Proteomes" id="UP001160148"/>
    </source>
</evidence>
<feature type="domain" description="Clp1 N-terminal" evidence="1">
    <location>
        <begin position="15"/>
        <end position="63"/>
    </location>
</feature>
<protein>
    <recommendedName>
        <fullName evidence="1">Clp1 N-terminal domain-containing protein</fullName>
    </recommendedName>
</protein>
<dbReference type="Gene3D" id="2.60.120.1030">
    <property type="entry name" value="Clp1, DNA binding domain"/>
    <property type="match status" value="1"/>
</dbReference>
<evidence type="ECO:0000259" key="1">
    <source>
        <dbReference type="Pfam" id="PF16573"/>
    </source>
</evidence>
<dbReference type="Proteomes" id="UP001160148">
    <property type="component" value="Unassembled WGS sequence"/>
</dbReference>
<dbReference type="InterPro" id="IPR038239">
    <property type="entry name" value="Clp1_N_sf"/>
</dbReference>
<name>A0AAV0Y452_9HEMI</name>
<dbReference type="AlphaFoldDB" id="A0AAV0Y452"/>
<comment type="caution">
    <text evidence="2">The sequence shown here is derived from an EMBL/GenBank/DDBJ whole genome shotgun (WGS) entry which is preliminary data.</text>
</comment>
<organism evidence="2 3">
    <name type="scientific">Macrosiphum euphorbiae</name>
    <name type="common">potato aphid</name>
    <dbReference type="NCBI Taxonomy" id="13131"/>
    <lineage>
        <taxon>Eukaryota</taxon>
        <taxon>Metazoa</taxon>
        <taxon>Ecdysozoa</taxon>
        <taxon>Arthropoda</taxon>
        <taxon>Hexapoda</taxon>
        <taxon>Insecta</taxon>
        <taxon>Pterygota</taxon>
        <taxon>Neoptera</taxon>
        <taxon>Paraneoptera</taxon>
        <taxon>Hemiptera</taxon>
        <taxon>Sternorrhyncha</taxon>
        <taxon>Aphidomorpha</taxon>
        <taxon>Aphidoidea</taxon>
        <taxon>Aphididae</taxon>
        <taxon>Macrosiphini</taxon>
        <taxon>Macrosiphum</taxon>
    </lineage>
</organism>
<sequence length="72" mass="8512">MSESVEFQIEDQEFQLKPDHELRFEVENKNETVVLELKTGLAEIFGTELVKSKPYKFYLEQKLWCLHGKGVH</sequence>
<evidence type="ECO:0000313" key="2">
    <source>
        <dbReference type="EMBL" id="CAI6375196.1"/>
    </source>
</evidence>
<reference evidence="2 3" key="1">
    <citation type="submission" date="2023-01" db="EMBL/GenBank/DDBJ databases">
        <authorList>
            <person name="Whitehead M."/>
        </authorList>
    </citation>
    <scope>NUCLEOTIDE SEQUENCE [LARGE SCALE GENOMIC DNA]</scope>
</reference>
<accession>A0AAV0Y452</accession>
<dbReference type="InterPro" id="IPR032324">
    <property type="entry name" value="Clp1_N"/>
</dbReference>
<gene>
    <name evidence="2" type="ORF">MEUPH1_LOCUS28726</name>
</gene>
<dbReference type="Pfam" id="PF16573">
    <property type="entry name" value="CLP1_N"/>
    <property type="match status" value="1"/>
</dbReference>
<dbReference type="EMBL" id="CARXXK010001284">
    <property type="protein sequence ID" value="CAI6375196.1"/>
    <property type="molecule type" value="Genomic_DNA"/>
</dbReference>
<proteinExistence type="predicted"/>
<keyword evidence="3" id="KW-1185">Reference proteome</keyword>